<evidence type="ECO:0000313" key="10">
    <source>
        <dbReference type="Proteomes" id="UP000319257"/>
    </source>
</evidence>
<dbReference type="InParanoid" id="A0A507AEE4"/>
<comment type="similarity">
    <text evidence="2">Belongs to the SAP30 family.</text>
</comment>
<dbReference type="InterPro" id="IPR038291">
    <property type="entry name" value="SAP30_C_sf"/>
</dbReference>
<evidence type="ECO:0000256" key="2">
    <source>
        <dbReference type="ARBA" id="ARBA00006283"/>
    </source>
</evidence>
<dbReference type="InterPro" id="IPR025718">
    <property type="entry name" value="SAP30_Sin3-bd"/>
</dbReference>
<dbReference type="GeneID" id="41978080"/>
<evidence type="ECO:0000256" key="6">
    <source>
        <dbReference type="ARBA" id="ARBA00023242"/>
    </source>
</evidence>
<proteinExistence type="inferred from homology"/>
<reference evidence="9 10" key="1">
    <citation type="submission" date="2019-06" db="EMBL/GenBank/DDBJ databases">
        <title>Draft genome sequence of the filamentous fungus Phialemoniopsis curvata isolated from diesel fuel.</title>
        <authorList>
            <person name="Varaljay V.A."/>
            <person name="Lyon W.J."/>
            <person name="Crouch A.L."/>
            <person name="Drake C.E."/>
            <person name="Hollomon J.M."/>
            <person name="Nadeau L.J."/>
            <person name="Nunn H.S."/>
            <person name="Stevenson B.S."/>
            <person name="Bojanowski C.L."/>
            <person name="Crookes-Goodson W.J."/>
        </authorList>
    </citation>
    <scope>NUCLEOTIDE SEQUENCE [LARGE SCALE GENOMIC DNA]</scope>
    <source>
        <strain evidence="9 10">D216</strain>
    </source>
</reference>
<dbReference type="Proteomes" id="UP000319257">
    <property type="component" value="Unassembled WGS sequence"/>
</dbReference>
<keyword evidence="4" id="KW-0805">Transcription regulation</keyword>
<keyword evidence="6" id="KW-0539">Nucleus</keyword>
<evidence type="ECO:0000256" key="7">
    <source>
        <dbReference type="SAM" id="MobiDB-lite"/>
    </source>
</evidence>
<sequence length="183" mass="20187">MAPSKSRAQDDSKSETPTGKDKNGGHGHSTSSSTKIRRVGSSTGSQLKETTNASSLPTAPAAPAVSQTTAPTGLQWSSFDRNVLHSYRRVYRLNTPTAFVHDYNRRILTQPGSIGLRSPSMARKLDLRRQSKEQLATTARKHFNSIGIQENDVIVDFLHKVRNKDAADLMPRRADHFGLEMES</sequence>
<dbReference type="OrthoDB" id="510958at2759"/>
<keyword evidence="5" id="KW-0804">Transcription</keyword>
<keyword evidence="10" id="KW-1185">Reference proteome</keyword>
<evidence type="ECO:0000259" key="8">
    <source>
        <dbReference type="Pfam" id="PF13867"/>
    </source>
</evidence>
<name>A0A507AEE4_9PEZI</name>
<organism evidence="9 10">
    <name type="scientific">Thyridium curvatum</name>
    <dbReference type="NCBI Taxonomy" id="1093900"/>
    <lineage>
        <taxon>Eukaryota</taxon>
        <taxon>Fungi</taxon>
        <taxon>Dikarya</taxon>
        <taxon>Ascomycota</taxon>
        <taxon>Pezizomycotina</taxon>
        <taxon>Sordariomycetes</taxon>
        <taxon>Sordariomycetidae</taxon>
        <taxon>Thyridiales</taxon>
        <taxon>Thyridiaceae</taxon>
        <taxon>Thyridium</taxon>
    </lineage>
</organism>
<dbReference type="PANTHER" id="PTHR13286:SF23">
    <property type="entry name" value="HISTONE DEACETYLASE COMPLEX SUBUNIT SAP30 SIN3 BINDING DOMAIN-CONTAINING PROTEIN"/>
    <property type="match status" value="1"/>
</dbReference>
<feature type="domain" description="Histone deacetylase complex subunit SAP30 Sin3 binding" evidence="8">
    <location>
        <begin position="130"/>
        <end position="162"/>
    </location>
</feature>
<feature type="compositionally biased region" description="Polar residues" evidence="7">
    <location>
        <begin position="40"/>
        <end position="49"/>
    </location>
</feature>
<evidence type="ECO:0000256" key="4">
    <source>
        <dbReference type="ARBA" id="ARBA00023015"/>
    </source>
</evidence>
<dbReference type="Pfam" id="PF13867">
    <property type="entry name" value="SAP30_Sin3_bdg"/>
    <property type="match status" value="1"/>
</dbReference>
<dbReference type="EMBL" id="SKBQ01000088">
    <property type="protein sequence ID" value="TPX07635.1"/>
    <property type="molecule type" value="Genomic_DNA"/>
</dbReference>
<dbReference type="InterPro" id="IPR024145">
    <property type="entry name" value="His_deAcase_SAP30/SAP30L"/>
</dbReference>
<dbReference type="AlphaFoldDB" id="A0A507AEE4"/>
<dbReference type="Gene3D" id="6.10.160.20">
    <property type="match status" value="1"/>
</dbReference>
<dbReference type="GO" id="GO:0005634">
    <property type="term" value="C:nucleus"/>
    <property type="evidence" value="ECO:0007669"/>
    <property type="project" value="UniProtKB-SubCell"/>
</dbReference>
<dbReference type="PANTHER" id="PTHR13286">
    <property type="entry name" value="SAP30"/>
    <property type="match status" value="1"/>
</dbReference>
<comment type="caution">
    <text evidence="9">The sequence shown here is derived from an EMBL/GenBank/DDBJ whole genome shotgun (WGS) entry which is preliminary data.</text>
</comment>
<gene>
    <name evidence="9" type="ORF">E0L32_010633</name>
</gene>
<feature type="region of interest" description="Disordered" evidence="7">
    <location>
        <begin position="1"/>
        <end position="69"/>
    </location>
</feature>
<protein>
    <recommendedName>
        <fullName evidence="8">Histone deacetylase complex subunit SAP30 Sin3 binding domain-containing protein</fullName>
    </recommendedName>
</protein>
<dbReference type="RefSeq" id="XP_030989346.1">
    <property type="nucleotide sequence ID" value="XM_031133272.1"/>
</dbReference>
<feature type="compositionally biased region" description="Basic and acidic residues" evidence="7">
    <location>
        <begin position="7"/>
        <end position="24"/>
    </location>
</feature>
<evidence type="ECO:0000313" key="9">
    <source>
        <dbReference type="EMBL" id="TPX07635.1"/>
    </source>
</evidence>
<comment type="subcellular location">
    <subcellularLocation>
        <location evidence="1">Nucleus</location>
    </subcellularLocation>
</comment>
<feature type="compositionally biased region" description="Low complexity" evidence="7">
    <location>
        <begin position="50"/>
        <end position="66"/>
    </location>
</feature>
<keyword evidence="3" id="KW-0678">Repressor</keyword>
<accession>A0A507AEE4</accession>
<evidence type="ECO:0000256" key="3">
    <source>
        <dbReference type="ARBA" id="ARBA00022491"/>
    </source>
</evidence>
<evidence type="ECO:0000256" key="5">
    <source>
        <dbReference type="ARBA" id="ARBA00023163"/>
    </source>
</evidence>
<evidence type="ECO:0000256" key="1">
    <source>
        <dbReference type="ARBA" id="ARBA00004123"/>
    </source>
</evidence>